<dbReference type="OrthoDB" id="821958at2"/>
<reference evidence="2" key="1">
    <citation type="submission" date="2016-10" db="EMBL/GenBank/DDBJ databases">
        <authorList>
            <person name="Varghese N."/>
            <person name="Submissions S."/>
        </authorList>
    </citation>
    <scope>NUCLEOTIDE SEQUENCE [LARGE SCALE GENOMIC DNA]</scope>
    <source>
        <strain evidence="2">DSM 19110</strain>
    </source>
</reference>
<proteinExistence type="predicted"/>
<gene>
    <name evidence="1" type="ORF">SAMN05421820_102328</name>
</gene>
<organism evidence="1 2">
    <name type="scientific">Pedobacter steynii</name>
    <dbReference type="NCBI Taxonomy" id="430522"/>
    <lineage>
        <taxon>Bacteria</taxon>
        <taxon>Pseudomonadati</taxon>
        <taxon>Bacteroidota</taxon>
        <taxon>Sphingobacteriia</taxon>
        <taxon>Sphingobacteriales</taxon>
        <taxon>Sphingobacteriaceae</taxon>
        <taxon>Pedobacter</taxon>
    </lineage>
</organism>
<dbReference type="InterPro" id="IPR046233">
    <property type="entry name" value="DUF6266"/>
</dbReference>
<dbReference type="AlphaFoldDB" id="A0A1G9NIP5"/>
<dbReference type="Pfam" id="PF19781">
    <property type="entry name" value="DUF6266"/>
    <property type="match status" value="1"/>
</dbReference>
<evidence type="ECO:0000313" key="1">
    <source>
        <dbReference type="EMBL" id="SDL85867.1"/>
    </source>
</evidence>
<protein>
    <submittedName>
        <fullName evidence="1">Uncharacterized protein</fullName>
    </submittedName>
</protein>
<dbReference type="Proteomes" id="UP000183200">
    <property type="component" value="Unassembled WGS sequence"/>
</dbReference>
<accession>A0A1G9NIP5</accession>
<dbReference type="RefSeq" id="WP_074605214.1">
    <property type="nucleotide sequence ID" value="NZ_FNGY01000002.1"/>
</dbReference>
<sequence length="211" mass="23306">MARNKNGILGGFSGKVGTVVGYNSYGVDWMRGLPERTAPATIAEMKNRAQFKLVQDTLNCCKELIKVGFNNYWTKTGGMRGAVSYNKMFAVKEEENGYTIDPEEFKFSGGSLPGLKDVKVALEGKDVLRFHWDMEIGPDASAQDQVMMLAIDLEGRKSCYVAYGGFRNSGTDVLRLSDDLAGKEVHVYMAVIARDRSRQSNSQYSGMVVAK</sequence>
<keyword evidence="2" id="KW-1185">Reference proteome</keyword>
<evidence type="ECO:0000313" key="2">
    <source>
        <dbReference type="Proteomes" id="UP000183200"/>
    </source>
</evidence>
<dbReference type="EMBL" id="FNGY01000002">
    <property type="protein sequence ID" value="SDL85867.1"/>
    <property type="molecule type" value="Genomic_DNA"/>
</dbReference>
<name>A0A1G9NIP5_9SPHI</name>